<feature type="compositionally biased region" description="Low complexity" evidence="1">
    <location>
        <begin position="39"/>
        <end position="50"/>
    </location>
</feature>
<feature type="region of interest" description="Disordered" evidence="1">
    <location>
        <begin position="31"/>
        <end position="58"/>
    </location>
</feature>
<organism evidence="2 3">
    <name type="scientific">Corchorus capsularis</name>
    <name type="common">Jute</name>
    <dbReference type="NCBI Taxonomy" id="210143"/>
    <lineage>
        <taxon>Eukaryota</taxon>
        <taxon>Viridiplantae</taxon>
        <taxon>Streptophyta</taxon>
        <taxon>Embryophyta</taxon>
        <taxon>Tracheophyta</taxon>
        <taxon>Spermatophyta</taxon>
        <taxon>Magnoliopsida</taxon>
        <taxon>eudicotyledons</taxon>
        <taxon>Gunneridae</taxon>
        <taxon>Pentapetalae</taxon>
        <taxon>rosids</taxon>
        <taxon>malvids</taxon>
        <taxon>Malvales</taxon>
        <taxon>Malvaceae</taxon>
        <taxon>Grewioideae</taxon>
        <taxon>Apeibeae</taxon>
        <taxon>Corchorus</taxon>
    </lineage>
</organism>
<dbReference type="AlphaFoldDB" id="A0A1R3JTR5"/>
<name>A0A1R3JTR5_COCAP</name>
<dbReference type="Proteomes" id="UP000188268">
    <property type="component" value="Unassembled WGS sequence"/>
</dbReference>
<comment type="caution">
    <text evidence="2">The sequence shown here is derived from an EMBL/GenBank/DDBJ whole genome shotgun (WGS) entry which is preliminary data.</text>
</comment>
<evidence type="ECO:0000313" key="2">
    <source>
        <dbReference type="EMBL" id="OMO98184.1"/>
    </source>
</evidence>
<dbReference type="Gramene" id="OMO98184">
    <property type="protein sequence ID" value="OMO98184"/>
    <property type="gene ID" value="CCACVL1_04306"/>
</dbReference>
<reference evidence="2 3" key="1">
    <citation type="submission" date="2013-09" db="EMBL/GenBank/DDBJ databases">
        <title>Corchorus capsularis genome sequencing.</title>
        <authorList>
            <person name="Alam M."/>
            <person name="Haque M.S."/>
            <person name="Islam M.S."/>
            <person name="Emdad E.M."/>
            <person name="Islam M.M."/>
            <person name="Ahmed B."/>
            <person name="Halim A."/>
            <person name="Hossen Q.M.M."/>
            <person name="Hossain M.Z."/>
            <person name="Ahmed R."/>
            <person name="Khan M.M."/>
            <person name="Islam R."/>
            <person name="Rashid M.M."/>
            <person name="Khan S.A."/>
            <person name="Rahman M.S."/>
            <person name="Alam M."/>
        </authorList>
    </citation>
    <scope>NUCLEOTIDE SEQUENCE [LARGE SCALE GENOMIC DNA]</scope>
    <source>
        <strain evidence="3">cv. CVL-1</strain>
        <tissue evidence="2">Whole seedling</tissue>
    </source>
</reference>
<keyword evidence="3" id="KW-1185">Reference proteome</keyword>
<protein>
    <submittedName>
        <fullName evidence="2">Putative fermentation associated protein (Csf1)</fullName>
    </submittedName>
</protein>
<evidence type="ECO:0000256" key="1">
    <source>
        <dbReference type="SAM" id="MobiDB-lite"/>
    </source>
</evidence>
<proteinExistence type="predicted"/>
<sequence>LETPELSDWLTTTTITSIKIPNKTTEFAIQTPEKARTHSNSQSSSSTYDSAGNVCQTS</sequence>
<gene>
    <name evidence="2" type="ORF">CCACVL1_04306</name>
</gene>
<accession>A0A1R3JTR5</accession>
<feature type="non-terminal residue" evidence="2">
    <location>
        <position position="1"/>
    </location>
</feature>
<dbReference type="EMBL" id="AWWV01007132">
    <property type="protein sequence ID" value="OMO98184.1"/>
    <property type="molecule type" value="Genomic_DNA"/>
</dbReference>
<evidence type="ECO:0000313" key="3">
    <source>
        <dbReference type="Proteomes" id="UP000188268"/>
    </source>
</evidence>